<evidence type="ECO:0000313" key="2">
    <source>
        <dbReference type="EMBL" id="TNN54907.1"/>
    </source>
</evidence>
<sequence>MRLRTVSKGYESPRPLNSLPAPGFPTSAARRVRAKSRGYTKQRDVAPAAPPEARFPAKYLQNWAKFRAWVGKYLMTLARLPLQKEMKPCSLGMRTMQSMMPLYCISAEKLHPLDGSDGCLGDGGGDAASQEVLGERYSCLIHVSVFLVCLSDDQ</sequence>
<reference evidence="2 3" key="1">
    <citation type="submission" date="2019-03" db="EMBL/GenBank/DDBJ databases">
        <title>First draft genome of Liparis tanakae, snailfish: a comprehensive survey of snailfish specific genes.</title>
        <authorList>
            <person name="Kim W."/>
            <person name="Song I."/>
            <person name="Jeong J.-H."/>
            <person name="Kim D."/>
            <person name="Kim S."/>
            <person name="Ryu S."/>
            <person name="Song J.Y."/>
            <person name="Lee S.K."/>
        </authorList>
    </citation>
    <scope>NUCLEOTIDE SEQUENCE [LARGE SCALE GENOMIC DNA]</scope>
    <source>
        <tissue evidence="2">Muscle</tissue>
    </source>
</reference>
<feature type="compositionally biased region" description="Basic residues" evidence="1">
    <location>
        <begin position="30"/>
        <end position="40"/>
    </location>
</feature>
<accession>A0A4Z2GMX6</accession>
<dbReference type="EMBL" id="SRLO01000471">
    <property type="protein sequence ID" value="TNN54907.1"/>
    <property type="molecule type" value="Genomic_DNA"/>
</dbReference>
<dbReference type="Proteomes" id="UP000314294">
    <property type="component" value="Unassembled WGS sequence"/>
</dbReference>
<gene>
    <name evidence="2" type="ORF">EYF80_034852</name>
</gene>
<name>A0A4Z2GMX6_9TELE</name>
<feature type="region of interest" description="Disordered" evidence="1">
    <location>
        <begin position="1"/>
        <end position="47"/>
    </location>
</feature>
<evidence type="ECO:0000256" key="1">
    <source>
        <dbReference type="SAM" id="MobiDB-lite"/>
    </source>
</evidence>
<organism evidence="2 3">
    <name type="scientific">Liparis tanakae</name>
    <name type="common">Tanaka's snailfish</name>
    <dbReference type="NCBI Taxonomy" id="230148"/>
    <lineage>
        <taxon>Eukaryota</taxon>
        <taxon>Metazoa</taxon>
        <taxon>Chordata</taxon>
        <taxon>Craniata</taxon>
        <taxon>Vertebrata</taxon>
        <taxon>Euteleostomi</taxon>
        <taxon>Actinopterygii</taxon>
        <taxon>Neopterygii</taxon>
        <taxon>Teleostei</taxon>
        <taxon>Neoteleostei</taxon>
        <taxon>Acanthomorphata</taxon>
        <taxon>Eupercaria</taxon>
        <taxon>Perciformes</taxon>
        <taxon>Cottioidei</taxon>
        <taxon>Cottales</taxon>
        <taxon>Liparidae</taxon>
        <taxon>Liparis</taxon>
    </lineage>
</organism>
<dbReference type="AlphaFoldDB" id="A0A4Z2GMX6"/>
<proteinExistence type="predicted"/>
<keyword evidence="3" id="KW-1185">Reference proteome</keyword>
<comment type="caution">
    <text evidence="2">The sequence shown here is derived from an EMBL/GenBank/DDBJ whole genome shotgun (WGS) entry which is preliminary data.</text>
</comment>
<evidence type="ECO:0000313" key="3">
    <source>
        <dbReference type="Proteomes" id="UP000314294"/>
    </source>
</evidence>
<protein>
    <submittedName>
        <fullName evidence="2">Uncharacterized protein</fullName>
    </submittedName>
</protein>
<dbReference type="OrthoDB" id="7340613at2759"/>